<dbReference type="InterPro" id="IPR036420">
    <property type="entry name" value="BRCT_dom_sf"/>
</dbReference>
<feature type="compositionally biased region" description="Basic and acidic residues" evidence="1">
    <location>
        <begin position="159"/>
        <end position="170"/>
    </location>
</feature>
<organism evidence="3 4">
    <name type="scientific">Penicillium daleae</name>
    <dbReference type="NCBI Taxonomy" id="63821"/>
    <lineage>
        <taxon>Eukaryota</taxon>
        <taxon>Fungi</taxon>
        <taxon>Dikarya</taxon>
        <taxon>Ascomycota</taxon>
        <taxon>Pezizomycotina</taxon>
        <taxon>Eurotiomycetes</taxon>
        <taxon>Eurotiomycetidae</taxon>
        <taxon>Eurotiales</taxon>
        <taxon>Aspergillaceae</taxon>
        <taxon>Penicillium</taxon>
    </lineage>
</organism>
<comment type="caution">
    <text evidence="3">The sequence shown here is derived from an EMBL/GenBank/DDBJ whole genome shotgun (WGS) entry which is preliminary data.</text>
</comment>
<feature type="compositionally biased region" description="Pro residues" evidence="1">
    <location>
        <begin position="1"/>
        <end position="11"/>
    </location>
</feature>
<dbReference type="InterPro" id="IPR001357">
    <property type="entry name" value="BRCT_dom"/>
</dbReference>
<dbReference type="SMART" id="SM00292">
    <property type="entry name" value="BRCT"/>
    <property type="match status" value="1"/>
</dbReference>
<dbReference type="AlphaFoldDB" id="A0AAD6BWR6"/>
<name>A0AAD6BWR6_9EURO</name>
<feature type="compositionally biased region" description="Basic and acidic residues" evidence="1">
    <location>
        <begin position="60"/>
        <end position="70"/>
    </location>
</feature>
<dbReference type="RefSeq" id="XP_056761563.1">
    <property type="nucleotide sequence ID" value="XM_056912714.1"/>
</dbReference>
<proteinExistence type="predicted"/>
<evidence type="ECO:0000313" key="4">
    <source>
        <dbReference type="Proteomes" id="UP001213681"/>
    </source>
</evidence>
<keyword evidence="4" id="KW-1185">Reference proteome</keyword>
<dbReference type="PROSITE" id="PS50172">
    <property type="entry name" value="BRCT"/>
    <property type="match status" value="1"/>
</dbReference>
<dbReference type="SUPFAM" id="SSF52113">
    <property type="entry name" value="BRCT domain"/>
    <property type="match status" value="1"/>
</dbReference>
<dbReference type="EMBL" id="JAPVEA010000008">
    <property type="protein sequence ID" value="KAJ5438334.1"/>
    <property type="molecule type" value="Genomic_DNA"/>
</dbReference>
<dbReference type="Proteomes" id="UP001213681">
    <property type="component" value="Unassembled WGS sequence"/>
</dbReference>
<feature type="region of interest" description="Disordered" evidence="1">
    <location>
        <begin position="141"/>
        <end position="228"/>
    </location>
</feature>
<feature type="compositionally biased region" description="Polar residues" evidence="1">
    <location>
        <begin position="207"/>
        <end position="228"/>
    </location>
</feature>
<dbReference type="Gene3D" id="3.40.50.10190">
    <property type="entry name" value="BRCT domain"/>
    <property type="match status" value="1"/>
</dbReference>
<gene>
    <name evidence="3" type="ORF">N7458_009332</name>
</gene>
<evidence type="ECO:0000313" key="3">
    <source>
        <dbReference type="EMBL" id="KAJ5438334.1"/>
    </source>
</evidence>
<feature type="compositionally biased region" description="Low complexity" evidence="1">
    <location>
        <begin position="172"/>
        <end position="197"/>
    </location>
</feature>
<evidence type="ECO:0000259" key="2">
    <source>
        <dbReference type="PROSITE" id="PS50172"/>
    </source>
</evidence>
<sequence>MKCPPSPPKNPPTSTKSNPQNHHIFDPWNSSSTGHQCAENPFSGTTSWRDTRSAKLKQQFRGEDCPRDRAGALGDQDFSAKAFDGTRGSVSPVAESYEAGNRSVNGSTARAGEWRWVSDEEAKRAQLGVRDIRCFMGVGKRKSGNGFQVQMQGVKKAKNVPEQRREKGELHATPSTTMAKPTPAPTPTTVTAPKSSTISTRQPPPTSKSNPEPDQRQSNLSITNPSSSTSKIFTGTTIYINGSTLPQISDHKLKSLLAAHGATIAIGMARRTVSHVIIGQPGTMGQGAGGGLAAGKLQGEIERGGWKGVRVVGVDWVLESIKAGKRLAESRFAVLSVAPKGQRSVAGMFGGR</sequence>
<protein>
    <recommendedName>
        <fullName evidence="2">BRCT domain-containing protein</fullName>
    </recommendedName>
</protein>
<feature type="region of interest" description="Disordered" evidence="1">
    <location>
        <begin position="1"/>
        <end position="110"/>
    </location>
</feature>
<accession>A0AAD6BWR6</accession>
<reference evidence="3" key="1">
    <citation type="submission" date="2022-12" db="EMBL/GenBank/DDBJ databases">
        <authorList>
            <person name="Petersen C."/>
        </authorList>
    </citation>
    <scope>NUCLEOTIDE SEQUENCE</scope>
    <source>
        <strain evidence="3">IBT 16125</strain>
    </source>
</reference>
<feature type="domain" description="BRCT" evidence="2">
    <location>
        <begin position="228"/>
        <end position="334"/>
    </location>
</feature>
<reference evidence="3" key="2">
    <citation type="journal article" date="2023" name="IMA Fungus">
        <title>Comparative genomic study of the Penicillium genus elucidates a diverse pangenome and 15 lateral gene transfer events.</title>
        <authorList>
            <person name="Petersen C."/>
            <person name="Sorensen T."/>
            <person name="Nielsen M.R."/>
            <person name="Sondergaard T.E."/>
            <person name="Sorensen J.L."/>
            <person name="Fitzpatrick D.A."/>
            <person name="Frisvad J.C."/>
            <person name="Nielsen K.L."/>
        </authorList>
    </citation>
    <scope>NUCLEOTIDE SEQUENCE</scope>
    <source>
        <strain evidence="3">IBT 16125</strain>
    </source>
</reference>
<dbReference type="Pfam" id="PF00533">
    <property type="entry name" value="BRCT"/>
    <property type="match status" value="1"/>
</dbReference>
<evidence type="ECO:0000256" key="1">
    <source>
        <dbReference type="SAM" id="MobiDB-lite"/>
    </source>
</evidence>
<dbReference type="GeneID" id="81602957"/>